<dbReference type="EMBL" id="JYDL01000034">
    <property type="protein sequence ID" value="KRX22049.1"/>
    <property type="molecule type" value="Genomic_DNA"/>
</dbReference>
<accession>A0A0V0S5Q6</accession>
<reference evidence="1 2" key="1">
    <citation type="submission" date="2015-01" db="EMBL/GenBank/DDBJ databases">
        <title>Evolution of Trichinella species and genotypes.</title>
        <authorList>
            <person name="Korhonen P.K."/>
            <person name="Edoardo P."/>
            <person name="Giuseppe L.R."/>
            <person name="Gasser R.B."/>
        </authorList>
    </citation>
    <scope>NUCLEOTIDE SEQUENCE [LARGE SCALE GENOMIC DNA]</scope>
    <source>
        <strain evidence="1">ISS37</strain>
    </source>
</reference>
<sequence length="177" mass="20554">MNFNDEKSPIWIRVCPFYIGSDEANKRCFLHFYPSDLTFDWEHFYSFSVAMIDIEWCVGNASFPRKCPQKPCRPRMPFPAFEDNFKGHLRCLTDVARPQHIRNACWKHGREQQTSHRRPIVVSKKMEDQISSGLNRGPESPEKALNSVVFTTIWFSEPDCESLTSRDCNASKPAIYG</sequence>
<evidence type="ECO:0000313" key="1">
    <source>
        <dbReference type="EMBL" id="KRX22049.1"/>
    </source>
</evidence>
<dbReference type="AlphaFoldDB" id="A0A0V0S5Q6"/>
<gene>
    <name evidence="1" type="ORF">T07_15212</name>
</gene>
<dbReference type="OrthoDB" id="10412360at2759"/>
<name>A0A0V0S5Q6_9BILA</name>
<proteinExistence type="predicted"/>
<comment type="caution">
    <text evidence="1">The sequence shown here is derived from an EMBL/GenBank/DDBJ whole genome shotgun (WGS) entry which is preliminary data.</text>
</comment>
<protein>
    <submittedName>
        <fullName evidence="1">Uncharacterized protein</fullName>
    </submittedName>
</protein>
<keyword evidence="2" id="KW-1185">Reference proteome</keyword>
<organism evidence="1 2">
    <name type="scientific">Trichinella nelsoni</name>
    <dbReference type="NCBI Taxonomy" id="6336"/>
    <lineage>
        <taxon>Eukaryota</taxon>
        <taxon>Metazoa</taxon>
        <taxon>Ecdysozoa</taxon>
        <taxon>Nematoda</taxon>
        <taxon>Enoplea</taxon>
        <taxon>Dorylaimia</taxon>
        <taxon>Trichinellida</taxon>
        <taxon>Trichinellidae</taxon>
        <taxon>Trichinella</taxon>
    </lineage>
</organism>
<evidence type="ECO:0000313" key="2">
    <source>
        <dbReference type="Proteomes" id="UP000054630"/>
    </source>
</evidence>
<dbReference type="Proteomes" id="UP000054630">
    <property type="component" value="Unassembled WGS sequence"/>
</dbReference>